<dbReference type="Proteomes" id="UP000606274">
    <property type="component" value="Unassembled WGS sequence"/>
</dbReference>
<dbReference type="CDD" id="cd17044">
    <property type="entry name" value="Ubl_TBCE"/>
    <property type="match status" value="1"/>
</dbReference>
<dbReference type="FunFam" id="3.80.10.10:FF:001017">
    <property type="entry name" value="Tubulin-specific chaperone E"/>
    <property type="match status" value="1"/>
</dbReference>
<organism evidence="13 14">
    <name type="scientific">Silurus meridionalis</name>
    <name type="common">Southern catfish</name>
    <name type="synonym">Silurus soldatovi meridionalis</name>
    <dbReference type="NCBI Taxonomy" id="175797"/>
    <lineage>
        <taxon>Eukaryota</taxon>
        <taxon>Metazoa</taxon>
        <taxon>Chordata</taxon>
        <taxon>Craniata</taxon>
        <taxon>Vertebrata</taxon>
        <taxon>Euteleostomi</taxon>
        <taxon>Actinopterygii</taxon>
        <taxon>Neopterygii</taxon>
        <taxon>Teleostei</taxon>
        <taxon>Ostariophysi</taxon>
        <taxon>Siluriformes</taxon>
        <taxon>Siluridae</taxon>
        <taxon>Silurus</taxon>
    </lineage>
</organism>
<evidence type="ECO:0000256" key="9">
    <source>
        <dbReference type="ARBA" id="ARBA00026055"/>
    </source>
</evidence>
<evidence type="ECO:0000256" key="6">
    <source>
        <dbReference type="ARBA" id="ARBA00022737"/>
    </source>
</evidence>
<dbReference type="PROSITE" id="PS51450">
    <property type="entry name" value="LRR"/>
    <property type="match status" value="2"/>
</dbReference>
<dbReference type="AlphaFoldDB" id="A0A8T0BBX9"/>
<comment type="subunit">
    <text evidence="9">Supercomplex made of cofactors A to E. Cofactors A and D function by capturing and stabilizing tubulin in a quasi-native conformation. Cofactor E binds to the cofactor D-tubulin complex; interaction with cofactor C then causes the release of tubulin polypeptides that are committed to the native state.</text>
</comment>
<proteinExistence type="inferred from homology"/>
<keyword evidence="7" id="KW-0143">Chaperone</keyword>
<dbReference type="FunFam" id="2.30.30.190:FF:000008">
    <property type="entry name" value="Tubulin-specific chaperone E"/>
    <property type="match status" value="1"/>
</dbReference>
<dbReference type="PROSITE" id="PS00845">
    <property type="entry name" value="CAP_GLY_1"/>
    <property type="match status" value="1"/>
</dbReference>
<protein>
    <recommendedName>
        <fullName evidence="3">Tubulin-specific chaperone E</fullName>
    </recommendedName>
    <alternativeName>
        <fullName evidence="10">Tubulin-folding cofactor E</fullName>
    </alternativeName>
</protein>
<name>A0A8T0BBX9_SILME</name>
<dbReference type="Gene3D" id="3.10.20.90">
    <property type="entry name" value="Phosphatidylinositol 3-kinase Catalytic Subunit, Chain A, domain 1"/>
    <property type="match status" value="1"/>
</dbReference>
<dbReference type="Gene3D" id="3.80.10.10">
    <property type="entry name" value="Ribonuclease Inhibitor"/>
    <property type="match status" value="2"/>
</dbReference>
<dbReference type="SMART" id="SM00365">
    <property type="entry name" value="LRR_SD22"/>
    <property type="match status" value="2"/>
</dbReference>
<gene>
    <name evidence="13" type="ORF">HF521_022244</name>
</gene>
<dbReference type="SUPFAM" id="SSF52058">
    <property type="entry name" value="L domain-like"/>
    <property type="match status" value="1"/>
</dbReference>
<dbReference type="InterPro" id="IPR029071">
    <property type="entry name" value="Ubiquitin-like_domsf"/>
</dbReference>
<accession>A0A8T0BBX9</accession>
<evidence type="ECO:0000259" key="12">
    <source>
        <dbReference type="PROSITE" id="PS50245"/>
    </source>
</evidence>
<dbReference type="EMBL" id="JABFDY010000009">
    <property type="protein sequence ID" value="KAF7703237.1"/>
    <property type="molecule type" value="Genomic_DNA"/>
</dbReference>
<evidence type="ECO:0000313" key="14">
    <source>
        <dbReference type="Proteomes" id="UP000606274"/>
    </source>
</evidence>
<dbReference type="InterPro" id="IPR000938">
    <property type="entry name" value="CAP-Gly_domain"/>
</dbReference>
<evidence type="ECO:0000256" key="11">
    <source>
        <dbReference type="ARBA" id="ARBA00058684"/>
    </source>
</evidence>
<keyword evidence="4" id="KW-0963">Cytoplasm</keyword>
<evidence type="ECO:0000256" key="1">
    <source>
        <dbReference type="ARBA" id="ARBA00004245"/>
    </source>
</evidence>
<dbReference type="SUPFAM" id="SSF74924">
    <property type="entry name" value="Cap-Gly domain"/>
    <property type="match status" value="1"/>
</dbReference>
<keyword evidence="6" id="KW-0677">Repeat</keyword>
<dbReference type="SMART" id="SM01052">
    <property type="entry name" value="CAP_GLY"/>
    <property type="match status" value="1"/>
</dbReference>
<dbReference type="InterPro" id="IPR032675">
    <property type="entry name" value="LRR_dom_sf"/>
</dbReference>
<keyword evidence="8" id="KW-0206">Cytoskeleton</keyword>
<feature type="domain" description="CAP-Gly" evidence="12">
    <location>
        <begin position="57"/>
        <end position="101"/>
    </location>
</feature>
<dbReference type="InterPro" id="IPR036859">
    <property type="entry name" value="CAP-Gly_dom_sf"/>
</dbReference>
<evidence type="ECO:0000256" key="7">
    <source>
        <dbReference type="ARBA" id="ARBA00023186"/>
    </source>
</evidence>
<comment type="caution">
    <text evidence="13">The sequence shown here is derived from an EMBL/GenBank/DDBJ whole genome shotgun (WGS) entry which is preliminary data.</text>
</comment>
<comment type="similarity">
    <text evidence="2">Belongs to the TBCE family.</text>
</comment>
<dbReference type="PROSITE" id="PS50245">
    <property type="entry name" value="CAP_GLY_2"/>
    <property type="match status" value="1"/>
</dbReference>
<dbReference type="Gene3D" id="2.30.30.190">
    <property type="entry name" value="CAP Gly-rich-like domain"/>
    <property type="match status" value="1"/>
</dbReference>
<reference evidence="13" key="1">
    <citation type="submission" date="2020-08" db="EMBL/GenBank/DDBJ databases">
        <title>Chromosome-level assembly of Southern catfish (Silurus meridionalis) provides insights into visual adaptation to the nocturnal and benthic lifestyles.</title>
        <authorList>
            <person name="Zhang Y."/>
            <person name="Wang D."/>
            <person name="Peng Z."/>
        </authorList>
    </citation>
    <scope>NUCLEOTIDE SEQUENCE</scope>
    <source>
        <strain evidence="13">SWU-2019-XX</strain>
        <tissue evidence="13">Muscle</tissue>
    </source>
</reference>
<dbReference type="GO" id="GO:0005856">
    <property type="term" value="C:cytoskeleton"/>
    <property type="evidence" value="ECO:0007669"/>
    <property type="project" value="UniProtKB-SubCell"/>
</dbReference>
<dbReference type="PANTHER" id="PTHR15454">
    <property type="entry name" value="NISCHARIN RELATED"/>
    <property type="match status" value="1"/>
</dbReference>
<dbReference type="Pfam" id="PF01302">
    <property type="entry name" value="CAP_GLY"/>
    <property type="match status" value="1"/>
</dbReference>
<comment type="function">
    <text evidence="11">Tubulin-folding protein; involved in the second step of the tubulin folding pathway.</text>
</comment>
<sequence length="554" mass="63222">MGEKRQSVSHYNSERNSFKYAMRIHEQDQCRMEQVPDDAVGRRVLCDGERGTVRYVGTVPPTKGLWYGVEWDNPERGKHDGSHEGVRYFTCSHPTRGSFVRPKKVSFGVDFLSAVKQRYEMELDQAIGNNITISTRTVKMVGFESIVEKQRVENLTEIALIDCEVSGPGPENEIRKNTPNAVSLNLSGNLLSSWEVVATITEQLEELQVLCLSHNRLQIFSNPSNLNHAFSHLRVLMLNSCAITWSQVLQCAPMWPQIEELFLNDNNITELERPIDVLQGLKTLDLSNNRLIEESVLQLSHLSRLETLNLCNTGLSSIQFSDTQPGMKTSAFPALKILLLDDNNISEWALINELEKLRALAQLSCNRNPLLDLEKNRETTRQLIIASISQLEILNRSQVLPQERRGAELDYCKKFGRVWLQSGGHRDPQLNRPSAEFIAQHPRYLMLIQKYGAPEEEELKEQKPFALKDQLLTITFECPEDTDRKPIQKKLPGSMIVQKVKGLLYRLLKLPGAELHLTYTSSKMEGQEITINNDLKPLQFYSIEDGDRILVRWS</sequence>
<evidence type="ECO:0000256" key="2">
    <source>
        <dbReference type="ARBA" id="ARBA00006286"/>
    </source>
</evidence>
<comment type="subcellular location">
    <subcellularLocation>
        <location evidence="1">Cytoplasm</location>
        <location evidence="1">Cytoskeleton</location>
    </subcellularLocation>
</comment>
<keyword evidence="5" id="KW-0433">Leucine-rich repeat</keyword>
<dbReference type="Pfam" id="PF14580">
    <property type="entry name" value="LRR_9"/>
    <property type="match status" value="1"/>
</dbReference>
<dbReference type="SUPFAM" id="SSF54236">
    <property type="entry name" value="Ubiquitin-like"/>
    <property type="match status" value="1"/>
</dbReference>
<dbReference type="GO" id="GO:0005737">
    <property type="term" value="C:cytoplasm"/>
    <property type="evidence" value="ECO:0007669"/>
    <property type="project" value="TreeGrafter"/>
</dbReference>
<evidence type="ECO:0000256" key="3">
    <source>
        <dbReference type="ARBA" id="ARBA00015004"/>
    </source>
</evidence>
<dbReference type="InterPro" id="IPR001611">
    <property type="entry name" value="Leu-rich_rpt"/>
</dbReference>
<dbReference type="InterPro" id="IPR044079">
    <property type="entry name" value="Ubl_TBCE"/>
</dbReference>
<evidence type="ECO:0000256" key="5">
    <source>
        <dbReference type="ARBA" id="ARBA00022614"/>
    </source>
</evidence>
<evidence type="ECO:0000256" key="8">
    <source>
        <dbReference type="ARBA" id="ARBA00023212"/>
    </source>
</evidence>
<keyword evidence="14" id="KW-1185">Reference proteome</keyword>
<evidence type="ECO:0000256" key="4">
    <source>
        <dbReference type="ARBA" id="ARBA00022490"/>
    </source>
</evidence>
<evidence type="ECO:0000256" key="10">
    <source>
        <dbReference type="ARBA" id="ARBA00030180"/>
    </source>
</evidence>
<evidence type="ECO:0000313" key="13">
    <source>
        <dbReference type="EMBL" id="KAF7703237.1"/>
    </source>
</evidence>